<dbReference type="InterPro" id="IPR050351">
    <property type="entry name" value="BphY/WalK/GraS-like"/>
</dbReference>
<evidence type="ECO:0000256" key="4">
    <source>
        <dbReference type="ARBA" id="ARBA00022553"/>
    </source>
</evidence>
<dbReference type="EC" id="2.7.13.3" evidence="3"/>
<evidence type="ECO:0000256" key="5">
    <source>
        <dbReference type="ARBA" id="ARBA00022679"/>
    </source>
</evidence>
<evidence type="ECO:0000259" key="9">
    <source>
        <dbReference type="PROSITE" id="PS50109"/>
    </source>
</evidence>
<dbReference type="PANTHER" id="PTHR45453">
    <property type="entry name" value="PHOSPHATE REGULON SENSOR PROTEIN PHOR"/>
    <property type="match status" value="1"/>
</dbReference>
<dbReference type="InterPro" id="IPR005467">
    <property type="entry name" value="His_kinase_dom"/>
</dbReference>
<dbReference type="CDD" id="cd00075">
    <property type="entry name" value="HATPase"/>
    <property type="match status" value="1"/>
</dbReference>
<dbReference type="Pfam" id="PF00512">
    <property type="entry name" value="HisKA"/>
    <property type="match status" value="1"/>
</dbReference>
<proteinExistence type="predicted"/>
<evidence type="ECO:0000313" key="10">
    <source>
        <dbReference type="EMBL" id="UWP58019.1"/>
    </source>
</evidence>
<feature type="domain" description="Histidine kinase" evidence="9">
    <location>
        <begin position="188"/>
        <end position="403"/>
    </location>
</feature>
<dbReference type="InterPro" id="IPR036890">
    <property type="entry name" value="HATPase_C_sf"/>
</dbReference>
<keyword evidence="4" id="KW-0597">Phosphoprotein</keyword>
<organism evidence="10 11">
    <name type="scientific">Ruminococcus gauvreauii</name>
    <dbReference type="NCBI Taxonomy" id="438033"/>
    <lineage>
        <taxon>Bacteria</taxon>
        <taxon>Bacillati</taxon>
        <taxon>Bacillota</taxon>
        <taxon>Clostridia</taxon>
        <taxon>Eubacteriales</taxon>
        <taxon>Oscillospiraceae</taxon>
        <taxon>Ruminococcus</taxon>
    </lineage>
</organism>
<protein>
    <recommendedName>
        <fullName evidence="3">histidine kinase</fullName>
        <ecNumber evidence="3">2.7.13.3</ecNumber>
    </recommendedName>
</protein>
<dbReference type="EMBL" id="CP102290">
    <property type="protein sequence ID" value="UWP58019.1"/>
    <property type="molecule type" value="Genomic_DNA"/>
</dbReference>
<dbReference type="SMART" id="SM00387">
    <property type="entry name" value="HATPase_c"/>
    <property type="match status" value="1"/>
</dbReference>
<dbReference type="SUPFAM" id="SSF47384">
    <property type="entry name" value="Homodimeric domain of signal transducing histidine kinase"/>
    <property type="match status" value="1"/>
</dbReference>
<evidence type="ECO:0000256" key="2">
    <source>
        <dbReference type="ARBA" id="ARBA00004370"/>
    </source>
</evidence>
<dbReference type="SUPFAM" id="SSF55874">
    <property type="entry name" value="ATPase domain of HSP90 chaperone/DNA topoisomerase II/histidine kinase"/>
    <property type="match status" value="1"/>
</dbReference>
<keyword evidence="8" id="KW-0812">Transmembrane</keyword>
<feature type="transmembrane region" description="Helical" evidence="8">
    <location>
        <begin position="144"/>
        <end position="167"/>
    </location>
</feature>
<dbReference type="PANTHER" id="PTHR45453:SF1">
    <property type="entry name" value="PHOSPHATE REGULON SENSOR PROTEIN PHOR"/>
    <property type="match status" value="1"/>
</dbReference>
<evidence type="ECO:0000256" key="3">
    <source>
        <dbReference type="ARBA" id="ARBA00012438"/>
    </source>
</evidence>
<keyword evidence="7" id="KW-0902">Two-component regulatory system</keyword>
<dbReference type="RefSeq" id="WP_028528580.1">
    <property type="nucleotide sequence ID" value="NZ_CABLBR010000012.1"/>
</dbReference>
<sequence length="403" mass="44859">MKKMSVKMKITLWYACFVTAIAIFALGVVALLSESLLRSDAESELIGSVREFAEDADDEGDDIEEYYDNGVYFSIYDVGGRLTGGNVPAGFPLDTTLKNMKIQNIGSEGSHWMTYDLALTSGTDVVCWIRGVTSLRTLSQMNTILIRLLFIMCPLLAVLAIVCGYFVTGKALKPVEEALENEKRFTADASHELRTPAAVIMSQCEYALLPDTTREELEECVRVILGQSRKISSLISQLLMLARQDAGKEKLQLETVDIGVLTELVVRELKDTASERKISLETEFQGNLVMSGDQNLLMRMMVNLIENSIQYGKQGGTTWITLKKAGNYVEGCVRDNGIGIAPEHHKDIWKRFYREDKTRKGTQESHSGLGLSMVKWIVEAHHGSIEVSSQEGRGSAFSFRFPL</sequence>
<dbReference type="GO" id="GO:0016301">
    <property type="term" value="F:kinase activity"/>
    <property type="evidence" value="ECO:0007669"/>
    <property type="project" value="UniProtKB-KW"/>
</dbReference>
<dbReference type="CDD" id="cd00082">
    <property type="entry name" value="HisKA"/>
    <property type="match status" value="1"/>
</dbReference>
<comment type="catalytic activity">
    <reaction evidence="1">
        <text>ATP + protein L-histidine = ADP + protein N-phospho-L-histidine.</text>
        <dbReference type="EC" id="2.7.13.3"/>
    </reaction>
</comment>
<dbReference type="Pfam" id="PF02518">
    <property type="entry name" value="HATPase_c"/>
    <property type="match status" value="1"/>
</dbReference>
<keyword evidence="8" id="KW-0472">Membrane</keyword>
<feature type="transmembrane region" description="Helical" evidence="8">
    <location>
        <begin position="12"/>
        <end position="32"/>
    </location>
</feature>
<keyword evidence="11" id="KW-1185">Reference proteome</keyword>
<dbReference type="PRINTS" id="PR00344">
    <property type="entry name" value="BCTRLSENSOR"/>
</dbReference>
<dbReference type="Gene3D" id="3.30.565.10">
    <property type="entry name" value="Histidine kinase-like ATPase, C-terminal domain"/>
    <property type="match status" value="1"/>
</dbReference>
<keyword evidence="8" id="KW-1133">Transmembrane helix</keyword>
<evidence type="ECO:0000256" key="1">
    <source>
        <dbReference type="ARBA" id="ARBA00000085"/>
    </source>
</evidence>
<evidence type="ECO:0000256" key="7">
    <source>
        <dbReference type="ARBA" id="ARBA00023012"/>
    </source>
</evidence>
<dbReference type="InterPro" id="IPR003661">
    <property type="entry name" value="HisK_dim/P_dom"/>
</dbReference>
<reference evidence="10" key="1">
    <citation type="journal article" date="2022" name="Cell">
        <title>Design, construction, and in vivo augmentation of a complex gut microbiome.</title>
        <authorList>
            <person name="Cheng A.G."/>
            <person name="Ho P.Y."/>
            <person name="Aranda-Diaz A."/>
            <person name="Jain S."/>
            <person name="Yu F.B."/>
            <person name="Meng X."/>
            <person name="Wang M."/>
            <person name="Iakiviak M."/>
            <person name="Nagashima K."/>
            <person name="Zhao A."/>
            <person name="Murugkar P."/>
            <person name="Patil A."/>
            <person name="Atabakhsh K."/>
            <person name="Weakley A."/>
            <person name="Yan J."/>
            <person name="Brumbaugh A.R."/>
            <person name="Higginbottom S."/>
            <person name="Dimas A."/>
            <person name="Shiver A.L."/>
            <person name="Deutschbauer A."/>
            <person name="Neff N."/>
            <person name="Sonnenburg J.L."/>
            <person name="Huang K.C."/>
            <person name="Fischbach M.A."/>
        </authorList>
    </citation>
    <scope>NUCLEOTIDE SEQUENCE</scope>
    <source>
        <strain evidence="10">DSM 19829</strain>
    </source>
</reference>
<dbReference type="Proteomes" id="UP001060164">
    <property type="component" value="Chromosome"/>
</dbReference>
<keyword evidence="5" id="KW-0808">Transferase</keyword>
<dbReference type="PROSITE" id="PS50109">
    <property type="entry name" value="HIS_KIN"/>
    <property type="match status" value="1"/>
</dbReference>
<evidence type="ECO:0000256" key="8">
    <source>
        <dbReference type="SAM" id="Phobius"/>
    </source>
</evidence>
<evidence type="ECO:0000313" key="11">
    <source>
        <dbReference type="Proteomes" id="UP001060164"/>
    </source>
</evidence>
<comment type="subcellular location">
    <subcellularLocation>
        <location evidence="2">Membrane</location>
    </subcellularLocation>
</comment>
<evidence type="ECO:0000256" key="6">
    <source>
        <dbReference type="ARBA" id="ARBA00022777"/>
    </source>
</evidence>
<dbReference type="Gene3D" id="1.10.287.130">
    <property type="match status" value="1"/>
</dbReference>
<accession>A0ABY5VBV4</accession>
<keyword evidence="6 10" id="KW-0418">Kinase</keyword>
<dbReference type="InterPro" id="IPR003594">
    <property type="entry name" value="HATPase_dom"/>
</dbReference>
<name>A0ABY5VBV4_9FIRM</name>
<dbReference type="InterPro" id="IPR036097">
    <property type="entry name" value="HisK_dim/P_sf"/>
</dbReference>
<dbReference type="SMART" id="SM00388">
    <property type="entry name" value="HisKA"/>
    <property type="match status" value="1"/>
</dbReference>
<dbReference type="InterPro" id="IPR004358">
    <property type="entry name" value="Sig_transdc_His_kin-like_C"/>
</dbReference>
<gene>
    <name evidence="10" type="ORF">NQ502_11525</name>
</gene>